<sequence>MPLFDTTNRIRLFTRKRLPLREHRRVLVNGADTGPIVIEPATFGDLPQVNAMHRRCSPASRRARYHQSRESLKSTEWRTLCGTGSGCTWLARPAANRDRVLGMVSVLPYSNRSSWDLSILIDDAWQGRRLGTIMAGHAVASTQAAGVDSLEELTERENIRSLKLLRRLGAAIRFCDAFTVEAHIRLRRGTVVSAPTWAPNGEMWH</sequence>
<dbReference type="Pfam" id="PF13302">
    <property type="entry name" value="Acetyltransf_3"/>
    <property type="match status" value="1"/>
</dbReference>
<accession>A0ABP7L6L4</accession>
<keyword evidence="3" id="KW-1185">Reference proteome</keyword>
<dbReference type="SUPFAM" id="SSF55729">
    <property type="entry name" value="Acyl-CoA N-acyltransferases (Nat)"/>
    <property type="match status" value="1"/>
</dbReference>
<dbReference type="EMBL" id="BAAAZA010000035">
    <property type="protein sequence ID" value="GAA3895898.1"/>
    <property type="molecule type" value="Genomic_DNA"/>
</dbReference>
<comment type="caution">
    <text evidence="2">The sequence shown here is derived from an EMBL/GenBank/DDBJ whole genome shotgun (WGS) entry which is preliminary data.</text>
</comment>
<feature type="domain" description="N-acetyltransferase" evidence="1">
    <location>
        <begin position="36"/>
        <end position="187"/>
    </location>
</feature>
<organism evidence="2 3">
    <name type="scientific">Streptomyces lannensis</name>
    <dbReference type="NCBI Taxonomy" id="766498"/>
    <lineage>
        <taxon>Bacteria</taxon>
        <taxon>Bacillati</taxon>
        <taxon>Actinomycetota</taxon>
        <taxon>Actinomycetes</taxon>
        <taxon>Kitasatosporales</taxon>
        <taxon>Streptomycetaceae</taxon>
        <taxon>Streptomyces</taxon>
    </lineage>
</organism>
<proteinExistence type="predicted"/>
<dbReference type="InterPro" id="IPR000182">
    <property type="entry name" value="GNAT_dom"/>
</dbReference>
<evidence type="ECO:0000313" key="2">
    <source>
        <dbReference type="EMBL" id="GAA3895898.1"/>
    </source>
</evidence>
<evidence type="ECO:0000259" key="1">
    <source>
        <dbReference type="PROSITE" id="PS51186"/>
    </source>
</evidence>
<protein>
    <recommendedName>
        <fullName evidence="1">N-acetyltransferase domain-containing protein</fullName>
    </recommendedName>
</protein>
<evidence type="ECO:0000313" key="3">
    <source>
        <dbReference type="Proteomes" id="UP001501563"/>
    </source>
</evidence>
<gene>
    <name evidence="2" type="ORF">GCM10022207_75170</name>
</gene>
<dbReference type="Proteomes" id="UP001501563">
    <property type="component" value="Unassembled WGS sequence"/>
</dbReference>
<dbReference type="Gene3D" id="3.40.630.30">
    <property type="match status" value="1"/>
</dbReference>
<dbReference type="RefSeq" id="WP_345553560.1">
    <property type="nucleotide sequence ID" value="NZ_BAAAZA010000035.1"/>
</dbReference>
<reference evidence="3" key="1">
    <citation type="journal article" date="2019" name="Int. J. Syst. Evol. Microbiol.">
        <title>The Global Catalogue of Microorganisms (GCM) 10K type strain sequencing project: providing services to taxonomists for standard genome sequencing and annotation.</title>
        <authorList>
            <consortium name="The Broad Institute Genomics Platform"/>
            <consortium name="The Broad Institute Genome Sequencing Center for Infectious Disease"/>
            <person name="Wu L."/>
            <person name="Ma J."/>
        </authorList>
    </citation>
    <scope>NUCLEOTIDE SEQUENCE [LARGE SCALE GENOMIC DNA]</scope>
    <source>
        <strain evidence="3">JCM 16578</strain>
    </source>
</reference>
<name>A0ABP7L6L4_9ACTN</name>
<dbReference type="PROSITE" id="PS51186">
    <property type="entry name" value="GNAT"/>
    <property type="match status" value="1"/>
</dbReference>
<dbReference type="InterPro" id="IPR016181">
    <property type="entry name" value="Acyl_CoA_acyltransferase"/>
</dbReference>